<feature type="transmembrane region" description="Helical" evidence="1">
    <location>
        <begin position="71"/>
        <end position="104"/>
    </location>
</feature>
<feature type="transmembrane region" description="Helical" evidence="1">
    <location>
        <begin position="21"/>
        <end position="41"/>
    </location>
</feature>
<proteinExistence type="predicted"/>
<evidence type="ECO:0000256" key="1">
    <source>
        <dbReference type="SAM" id="Phobius"/>
    </source>
</evidence>
<evidence type="ECO:0000313" key="2">
    <source>
        <dbReference type="EMBL" id="KIL40252.1"/>
    </source>
</evidence>
<accession>A0ABR5AH77</accession>
<dbReference type="EMBL" id="JXAK01000024">
    <property type="protein sequence ID" value="KIL40252.1"/>
    <property type="molecule type" value="Genomic_DNA"/>
</dbReference>
<feature type="transmembrane region" description="Helical" evidence="1">
    <location>
        <begin position="125"/>
        <end position="143"/>
    </location>
</feature>
<protein>
    <submittedName>
        <fullName evidence="2">Uncharacterized protein</fullName>
    </submittedName>
</protein>
<keyword evidence="1" id="KW-0472">Membrane</keyword>
<evidence type="ECO:0000313" key="3">
    <source>
        <dbReference type="Proteomes" id="UP000031967"/>
    </source>
</evidence>
<name>A0ABR5AH77_9BACL</name>
<comment type="caution">
    <text evidence="2">The sequence shown here is derived from an EMBL/GenBank/DDBJ whole genome shotgun (WGS) entry which is preliminary data.</text>
</comment>
<keyword evidence="1" id="KW-0812">Transmembrane</keyword>
<dbReference type="Proteomes" id="UP000031967">
    <property type="component" value="Unassembled WGS sequence"/>
</dbReference>
<keyword evidence="1" id="KW-1133">Transmembrane helix</keyword>
<organism evidence="2 3">
    <name type="scientific">Gordoniibacillus kamchatkensis</name>
    <dbReference type="NCBI Taxonomy" id="1590651"/>
    <lineage>
        <taxon>Bacteria</taxon>
        <taxon>Bacillati</taxon>
        <taxon>Bacillota</taxon>
        <taxon>Bacilli</taxon>
        <taxon>Bacillales</taxon>
        <taxon>Paenibacillaceae</taxon>
        <taxon>Gordoniibacillus</taxon>
    </lineage>
</organism>
<sequence length="144" mass="17058">MFNLVALCREIKHPSNQNMKFLLGWTSFLWAYVIFSIHLLYHPIYTSEQALITEQNIKEGKGLFSGGFDGFIYLIYQFIGVIFMTGSLLFNIGIQIFTLLIWWGEDNQERFKNRILRKILYFLNHIYHPNLKFILFSILLIIIS</sequence>
<keyword evidence="3" id="KW-1185">Reference proteome</keyword>
<reference evidence="2 3" key="1">
    <citation type="submission" date="2014-12" db="EMBL/GenBank/DDBJ databases">
        <title>Draft genome sequence of Paenibacillus kamchatkensis strain B-2647.</title>
        <authorList>
            <person name="Karlyshev A.V."/>
            <person name="Kudryashova E.B."/>
        </authorList>
    </citation>
    <scope>NUCLEOTIDE SEQUENCE [LARGE SCALE GENOMIC DNA]</scope>
    <source>
        <strain evidence="2 3">VKM B-2647</strain>
    </source>
</reference>
<gene>
    <name evidence="2" type="ORF">SD70_14970</name>
</gene>